<dbReference type="Pfam" id="PF01424">
    <property type="entry name" value="R3H"/>
    <property type="match status" value="1"/>
</dbReference>
<feature type="domain" description="R3H" evidence="3">
    <location>
        <begin position="908"/>
        <end position="972"/>
    </location>
</feature>
<dbReference type="SUPFAM" id="SSF82708">
    <property type="entry name" value="R3H domain"/>
    <property type="match status" value="1"/>
</dbReference>
<dbReference type="AlphaFoldDB" id="A0A409Y4M6"/>
<feature type="region of interest" description="Disordered" evidence="1">
    <location>
        <begin position="351"/>
        <end position="370"/>
    </location>
</feature>
<evidence type="ECO:0000256" key="1">
    <source>
        <dbReference type="SAM" id="MobiDB-lite"/>
    </source>
</evidence>
<evidence type="ECO:0000313" key="5">
    <source>
        <dbReference type="Proteomes" id="UP000284706"/>
    </source>
</evidence>
<feature type="compositionally biased region" description="Acidic residues" evidence="1">
    <location>
        <begin position="663"/>
        <end position="690"/>
    </location>
</feature>
<dbReference type="OrthoDB" id="21470at2759"/>
<dbReference type="GO" id="GO:0003676">
    <property type="term" value="F:nucleic acid binding"/>
    <property type="evidence" value="ECO:0007669"/>
    <property type="project" value="UniProtKB-UniRule"/>
</dbReference>
<dbReference type="STRING" id="231916.A0A409Y4M6"/>
<evidence type="ECO:0000313" key="4">
    <source>
        <dbReference type="EMBL" id="PPQ97928.1"/>
    </source>
</evidence>
<dbReference type="InterPro" id="IPR000467">
    <property type="entry name" value="G_patch_dom"/>
</dbReference>
<feature type="compositionally biased region" description="Gly residues" evidence="1">
    <location>
        <begin position="13"/>
        <end position="29"/>
    </location>
</feature>
<keyword evidence="5" id="KW-1185">Reference proteome</keyword>
<dbReference type="PANTHER" id="PTHR14195">
    <property type="entry name" value="G PATCH DOMAIN CONTAINING PROTEIN 2"/>
    <property type="match status" value="1"/>
</dbReference>
<proteinExistence type="predicted"/>
<evidence type="ECO:0000259" key="3">
    <source>
        <dbReference type="PROSITE" id="PS51061"/>
    </source>
</evidence>
<feature type="domain" description="G-patch" evidence="2">
    <location>
        <begin position="1031"/>
        <end position="1075"/>
    </location>
</feature>
<sequence length="1075" mass="116557">MARGNGRGRGRGRGGGNFRGRGRGGGFSGNHGAARGMPGSSFLEEELDFTLKMFADVPNGNGRSTPRGRGRGGPGRGSGPNSGSATPSRGRGRGNDFQPRGRGRGQPDYRPGGRRSDIGIGASPRGRGGGPFRRADTLSGLLYQERPLLRPIIFVPSVLTKVLFEENDDELLKPGVEDTNDAEQSHVPTADKVFRVFSGGNIPRLESESEDEDDVEKEEIEEVDFNDLDKLLDASETVKTTTVRKSIMDGATTVLEEQFTGFYFDPNPSSATGASRPPDSDADVDNLAKMVDETLSATDEVSALTDVIMSAPSEERTIAPSSASIPPSTGQGPVIADTHSNLFFVDTQPTPIPADKAPLPDLQPPALRDDDSDDVIVYVAPHPRKSEVAEHPQVELMPAEGDTSHFTPYVSQASLPSSVVAQAPASSSADATPAPQAGPSTISQAPAPPPSLSTFSFSFSQTPSKPAARLVVPPVSTPRQAKAWKKKRGVALGSKAKKQGKFFKSSFGTFGAMREEALLHGPDPRKAERRRGDSDLDWGDEEDYDDNASVDEVEEGLEGLMGRKDKQKEVNNGDVRIDLEVEVSQTTARLSSKDKGKAKALDVDNLLDGEVSAGHGMDVDSDLDQPDLDAMKRFASGLLGANAGTHVTMEDVDIEERIRKEDASDEEEDDNDGDSSLDEDEDDDEEDIVAAEEAMLISEALEFDDGSDEDEDEDDDSEDEDDDLTPRTSFQARLERLRQRARSKKAADTSVEAGGTGEGDEEEEEESDEDRFDFLNRHMTWAEQDDQFFQNIQDILDENEHVIHGRDRKMRKALFRSIQDGDFGDLDDFGMSPAKRKKDKMKDVPPELQAQWEKDRQKKAEYKKARAQARLEQAADPTSKKKGGKKGRKAMLAAAALDPTINVLPNRIIDLTTLVQQIRRFIADLGGPNSMSLPPTNKETRKNVHELAVAFGLKSVSKGKGDARYTTLSKTTRTGVKVDEWKIAKIVRRGGGMGARGDSFIYDKKGKGAPRGMPKQKEGDVVGQAAPKLSESNLGFRMLAMMGWAEGDRIGFTGGLEAPLTAIIKRSKLGLGATK</sequence>
<dbReference type="EMBL" id="NHYE01001163">
    <property type="protein sequence ID" value="PPQ97928.1"/>
    <property type="molecule type" value="Genomic_DNA"/>
</dbReference>
<feature type="region of interest" description="Disordered" evidence="1">
    <location>
        <begin position="637"/>
        <end position="775"/>
    </location>
</feature>
<evidence type="ECO:0000259" key="2">
    <source>
        <dbReference type="PROSITE" id="PS50174"/>
    </source>
</evidence>
<name>A0A409Y4M6_9AGAR</name>
<feature type="region of interest" description="Disordered" evidence="1">
    <location>
        <begin position="520"/>
        <end position="547"/>
    </location>
</feature>
<dbReference type="PROSITE" id="PS51061">
    <property type="entry name" value="R3H"/>
    <property type="match status" value="1"/>
</dbReference>
<evidence type="ECO:0008006" key="6">
    <source>
        <dbReference type="Google" id="ProtNLM"/>
    </source>
</evidence>
<gene>
    <name evidence="4" type="ORF">CVT26_002973</name>
</gene>
<feature type="compositionally biased region" description="Acidic residues" evidence="1">
    <location>
        <begin position="701"/>
        <end position="723"/>
    </location>
</feature>
<feature type="compositionally biased region" description="Low complexity" evidence="1">
    <location>
        <begin position="421"/>
        <end position="437"/>
    </location>
</feature>
<feature type="compositionally biased region" description="Acidic residues" evidence="1">
    <location>
        <begin position="535"/>
        <end position="547"/>
    </location>
</feature>
<feature type="compositionally biased region" description="Low complexity" evidence="1">
    <location>
        <begin position="58"/>
        <end position="67"/>
    </location>
</feature>
<feature type="region of interest" description="Disordered" evidence="1">
    <location>
        <begin position="1"/>
        <end position="39"/>
    </location>
</feature>
<feature type="region of interest" description="Disordered" evidence="1">
    <location>
        <begin position="54"/>
        <end position="133"/>
    </location>
</feature>
<dbReference type="Gene3D" id="3.30.1370.50">
    <property type="entry name" value="R3H-like domain"/>
    <property type="match status" value="1"/>
</dbReference>
<dbReference type="SMART" id="SM00393">
    <property type="entry name" value="R3H"/>
    <property type="match status" value="1"/>
</dbReference>
<dbReference type="InterPro" id="IPR001374">
    <property type="entry name" value="R3H_dom"/>
</dbReference>
<dbReference type="SMART" id="SM00443">
    <property type="entry name" value="G_patch"/>
    <property type="match status" value="1"/>
</dbReference>
<feature type="compositionally biased region" description="Basic residues" evidence="1">
    <location>
        <begin position="1"/>
        <end position="12"/>
    </location>
</feature>
<feature type="region of interest" description="Disordered" evidence="1">
    <location>
        <begin position="868"/>
        <end position="887"/>
    </location>
</feature>
<accession>A0A409Y4M6</accession>
<dbReference type="InParanoid" id="A0A409Y4M6"/>
<reference evidence="4 5" key="1">
    <citation type="journal article" date="2018" name="Evol. Lett.">
        <title>Horizontal gene cluster transfer increased hallucinogenic mushroom diversity.</title>
        <authorList>
            <person name="Reynolds H.T."/>
            <person name="Vijayakumar V."/>
            <person name="Gluck-Thaler E."/>
            <person name="Korotkin H.B."/>
            <person name="Matheny P.B."/>
            <person name="Slot J.C."/>
        </authorList>
    </citation>
    <scope>NUCLEOTIDE SEQUENCE [LARGE SCALE GENOMIC DNA]</scope>
    <source>
        <strain evidence="4 5">SRW20</strain>
    </source>
</reference>
<feature type="region of interest" description="Disordered" evidence="1">
    <location>
        <begin position="421"/>
        <end position="490"/>
    </location>
</feature>
<dbReference type="InterPro" id="IPR036867">
    <property type="entry name" value="R3H_dom_sf"/>
</dbReference>
<feature type="region of interest" description="Disordered" evidence="1">
    <location>
        <begin position="1003"/>
        <end position="1023"/>
    </location>
</feature>
<feature type="compositionally biased region" description="Basic and acidic residues" evidence="1">
    <location>
        <begin position="520"/>
        <end position="534"/>
    </location>
</feature>
<dbReference type="InterPro" id="IPR051189">
    <property type="entry name" value="Splicing_assoc_domain"/>
</dbReference>
<feature type="compositionally biased region" description="Gly residues" evidence="1">
    <location>
        <begin position="71"/>
        <end position="80"/>
    </location>
</feature>
<organism evidence="4 5">
    <name type="scientific">Gymnopilus dilepis</name>
    <dbReference type="NCBI Taxonomy" id="231916"/>
    <lineage>
        <taxon>Eukaryota</taxon>
        <taxon>Fungi</taxon>
        <taxon>Dikarya</taxon>
        <taxon>Basidiomycota</taxon>
        <taxon>Agaricomycotina</taxon>
        <taxon>Agaricomycetes</taxon>
        <taxon>Agaricomycetidae</taxon>
        <taxon>Agaricales</taxon>
        <taxon>Agaricineae</taxon>
        <taxon>Hymenogastraceae</taxon>
        <taxon>Gymnopilus</taxon>
    </lineage>
</organism>
<dbReference type="PROSITE" id="PS50174">
    <property type="entry name" value="G_PATCH"/>
    <property type="match status" value="1"/>
</dbReference>
<comment type="caution">
    <text evidence="4">The sequence shown here is derived from an EMBL/GenBank/DDBJ whole genome shotgun (WGS) entry which is preliminary data.</text>
</comment>
<feature type="compositionally biased region" description="Low complexity" evidence="1">
    <location>
        <begin position="452"/>
        <end position="466"/>
    </location>
</feature>
<feature type="compositionally biased region" description="Acidic residues" evidence="1">
    <location>
        <begin position="758"/>
        <end position="771"/>
    </location>
</feature>
<feature type="region of interest" description="Disordered" evidence="1">
    <location>
        <begin position="829"/>
        <end position="860"/>
    </location>
</feature>
<dbReference type="Proteomes" id="UP000284706">
    <property type="component" value="Unassembled WGS sequence"/>
</dbReference>
<protein>
    <recommendedName>
        <fullName evidence="6">Protein SQS1</fullName>
    </recommendedName>
</protein>